<dbReference type="Gene3D" id="3.40.1110.10">
    <property type="entry name" value="Calcium-transporting ATPase, cytoplasmic domain N"/>
    <property type="match status" value="1"/>
</dbReference>
<keyword evidence="12 17" id="KW-1278">Translocase</keyword>
<dbReference type="GO" id="GO:0005524">
    <property type="term" value="F:ATP binding"/>
    <property type="evidence" value="ECO:0007669"/>
    <property type="project" value="UniProtKB-UniRule"/>
</dbReference>
<dbReference type="GO" id="GO:0120029">
    <property type="term" value="P:proton export across plasma membrane"/>
    <property type="evidence" value="ECO:0007669"/>
    <property type="project" value="UniProtKB-UniRule"/>
</dbReference>
<comment type="subcellular location">
    <subcellularLocation>
        <location evidence="2 17">Cell membrane</location>
        <topology evidence="2 17">Multi-pass membrane protein</topology>
    </subcellularLocation>
</comment>
<feature type="domain" description="Cation-transporting P-type ATPase N-terminal" evidence="19">
    <location>
        <begin position="12"/>
        <end position="91"/>
    </location>
</feature>
<evidence type="ECO:0000256" key="5">
    <source>
        <dbReference type="ARBA" id="ARBA00022475"/>
    </source>
</evidence>
<reference evidence="20" key="2">
    <citation type="submission" date="2020-11" db="EMBL/GenBank/DDBJ databases">
        <authorList>
            <person name="Cecchin M."/>
            <person name="Marcolungo L."/>
            <person name="Rossato M."/>
            <person name="Girolomoni L."/>
            <person name="Cosentino E."/>
            <person name="Cuine S."/>
            <person name="Li-Beisson Y."/>
            <person name="Delledonne M."/>
            <person name="Ballottari M."/>
        </authorList>
    </citation>
    <scope>NUCLEOTIDE SEQUENCE</scope>
    <source>
        <strain evidence="20">211/11P</strain>
        <tissue evidence="20">Whole cell</tissue>
    </source>
</reference>
<evidence type="ECO:0000256" key="3">
    <source>
        <dbReference type="ARBA" id="ARBA00008804"/>
    </source>
</evidence>
<name>A0A9D4TEZ9_CHLVU</name>
<feature type="transmembrane region" description="Helical" evidence="17">
    <location>
        <begin position="751"/>
        <end position="769"/>
    </location>
</feature>
<keyword evidence="9 17" id="KW-0547">Nucleotide-binding</keyword>
<dbReference type="EMBL" id="SIDB01000014">
    <property type="protein sequence ID" value="KAI3423925.1"/>
    <property type="molecule type" value="Genomic_DNA"/>
</dbReference>
<feature type="region of interest" description="Disordered" evidence="18">
    <location>
        <begin position="1"/>
        <end position="20"/>
    </location>
</feature>
<dbReference type="InterPro" id="IPR006534">
    <property type="entry name" value="P-type_ATPase_IIIA"/>
</dbReference>
<keyword evidence="13 17" id="KW-1133">Transmembrane helix</keyword>
<dbReference type="GO" id="GO:0005886">
    <property type="term" value="C:plasma membrane"/>
    <property type="evidence" value="ECO:0007669"/>
    <property type="project" value="UniProtKB-SubCell"/>
</dbReference>
<dbReference type="SFLD" id="SFLDF00027">
    <property type="entry name" value="p-type_atpase"/>
    <property type="match status" value="1"/>
</dbReference>
<dbReference type="Proteomes" id="UP001055712">
    <property type="component" value="Unassembled WGS sequence"/>
</dbReference>
<dbReference type="InterPro" id="IPR023299">
    <property type="entry name" value="ATPase_P-typ_cyto_dom_N"/>
</dbReference>
<dbReference type="InterPro" id="IPR008250">
    <property type="entry name" value="ATPase_P-typ_transduc_dom_A_sf"/>
</dbReference>
<dbReference type="Gene3D" id="1.20.1110.10">
    <property type="entry name" value="Calcium-transporting ATPase, transmembrane domain"/>
    <property type="match status" value="1"/>
</dbReference>
<dbReference type="SUPFAM" id="SSF81665">
    <property type="entry name" value="Calcium ATPase, transmembrane domain M"/>
    <property type="match status" value="1"/>
</dbReference>
<feature type="transmembrane region" description="Helical" evidence="17">
    <location>
        <begin position="637"/>
        <end position="658"/>
    </location>
</feature>
<evidence type="ECO:0000256" key="4">
    <source>
        <dbReference type="ARBA" id="ARBA00012476"/>
    </source>
</evidence>
<dbReference type="SUPFAM" id="SSF81653">
    <property type="entry name" value="Calcium ATPase, transduction domain A"/>
    <property type="match status" value="1"/>
</dbReference>
<dbReference type="GO" id="GO:0046872">
    <property type="term" value="F:metal ion binding"/>
    <property type="evidence" value="ECO:0007669"/>
    <property type="project" value="UniProtKB-KW"/>
</dbReference>
<evidence type="ECO:0000313" key="21">
    <source>
        <dbReference type="Proteomes" id="UP001055712"/>
    </source>
</evidence>
<keyword evidence="5" id="KW-1003">Cell membrane</keyword>
<dbReference type="NCBIfam" id="TIGR01647">
    <property type="entry name" value="ATPase-IIIA_H"/>
    <property type="match status" value="1"/>
</dbReference>
<keyword evidence="17" id="KW-0813">Transport</keyword>
<evidence type="ECO:0000256" key="17">
    <source>
        <dbReference type="RuleBase" id="RU362083"/>
    </source>
</evidence>
<dbReference type="SUPFAM" id="SSF56784">
    <property type="entry name" value="HAD-like"/>
    <property type="match status" value="1"/>
</dbReference>
<dbReference type="GO" id="GO:0016887">
    <property type="term" value="F:ATP hydrolysis activity"/>
    <property type="evidence" value="ECO:0007669"/>
    <property type="project" value="InterPro"/>
</dbReference>
<dbReference type="GO" id="GO:0008553">
    <property type="term" value="F:P-type proton-exporting transporter activity"/>
    <property type="evidence" value="ECO:0007669"/>
    <property type="project" value="UniProtKB-UniRule"/>
</dbReference>
<comment type="similarity">
    <text evidence="3 17">Belongs to the cation transport ATPase (P-type) (TC 3.A.3) family. Type IIIA subfamily.</text>
</comment>
<dbReference type="SFLD" id="SFLDS00003">
    <property type="entry name" value="Haloacid_Dehalogenase"/>
    <property type="match status" value="1"/>
</dbReference>
<evidence type="ECO:0000259" key="19">
    <source>
        <dbReference type="SMART" id="SM00831"/>
    </source>
</evidence>
<dbReference type="PANTHER" id="PTHR42861">
    <property type="entry name" value="CALCIUM-TRANSPORTING ATPASE"/>
    <property type="match status" value="1"/>
</dbReference>
<evidence type="ECO:0000256" key="14">
    <source>
        <dbReference type="ARBA" id="ARBA00023136"/>
    </source>
</evidence>
<evidence type="ECO:0000313" key="20">
    <source>
        <dbReference type="EMBL" id="KAI3423925.1"/>
    </source>
</evidence>
<feature type="transmembrane region" description="Helical" evidence="17">
    <location>
        <begin position="95"/>
        <end position="116"/>
    </location>
</feature>
<evidence type="ECO:0000256" key="7">
    <source>
        <dbReference type="ARBA" id="ARBA00022692"/>
    </source>
</evidence>
<dbReference type="PRINTS" id="PR00120">
    <property type="entry name" value="HATPASE"/>
</dbReference>
<evidence type="ECO:0000256" key="10">
    <source>
        <dbReference type="ARBA" id="ARBA00022840"/>
    </source>
</evidence>
<protein>
    <recommendedName>
        <fullName evidence="16 17">Plasma membrane ATPase</fullName>
        <ecNumber evidence="4 17">7.1.2.1</ecNumber>
    </recommendedName>
</protein>
<evidence type="ECO:0000256" key="11">
    <source>
        <dbReference type="ARBA" id="ARBA00022842"/>
    </source>
</evidence>
<keyword evidence="8" id="KW-0479">Metal-binding</keyword>
<sequence length="967" mass="103450">MAFSSADVETAKPSASDGVAVVSTNQAAPKSGAHDVEGLSSSQVEELRKTHGYNEVKSTQTPEWKKIAWRYLHWVSLVIIAAAVVSASVKSDGKRGWTSFTLLVIELNLVVWVGYLTDRNAGNAIKELEELAAPQALVLRDGSWVQLTVRELVPGDVVELKGGDIIPADCKLVGEGEPLKIDESSLTGESMAVSRRPGDKVLAGAVVSSGELHARVTETGTNTFFGKTMALLAAPEESGHLQTVLGRVNVALGVLGAAGCLAILGDIIGRTGDIGLAFVTAFVILVSVVPIGMPVVVGAVLAAGAREMAQEKAIVSRLSALEELSGMEVLCSDKTGTLTLNRLTLDKADIQAWAGFTADDVLLLGSLSAKWTNADAIDGAVTAAVGPDESCISAWKIRRFVPFNPVDKKTLAEVTAPDGRALITCKGAPQIIGDLLTDGEAKAAVTTYIAERASRGLRSLGVAQSTDGGASWTLVGLISLLDPPREDSAATIKLANSLGVEVKMVTGDQHAIAVETSRRLGLGTDIMEGAELMGGNATSESLIAKVREVDGFAGVYPEHKFAIVEALQANGALIGMTGDGVNDAPALKRANVGIAVAGATAAAKGAADIILTEEGIGTIITAIIRSRKIFRRLETYIIYRMTSSLVILGFFFFAIIILHLDFPSWALVLISLLNDLAVMATSYDKVHSSDTPETFLMLKYLAVAVAIALIGVGATVLLLLAADPSYLNWWHWWNTSLDPETDPDVLTNGQTVAVMYFGITCFIQLTILLTRNPSFWWRFSEKSAPRPSLILLTPVVAFVLGPMFVAVYWPRDVQPDGGAAVLEGAGWVPVLVTFFYVVVWLQVADVGKVLVQRLFHRYDVVKEKCHQKGVRPPSWVRWIDAPSDWAERVSEKTEGLVSDCFAGMCQPLVDAVDRRRHPAPKKEVVQRVMSVRLSNRDSAGRLPQDEGYDNNLQAVTVHPATVERVKV</sequence>
<dbReference type="InterPro" id="IPR036412">
    <property type="entry name" value="HAD-like_sf"/>
</dbReference>
<keyword evidence="21" id="KW-1185">Reference proteome</keyword>
<dbReference type="InterPro" id="IPR059000">
    <property type="entry name" value="ATPase_P-type_domA"/>
</dbReference>
<evidence type="ECO:0000256" key="9">
    <source>
        <dbReference type="ARBA" id="ARBA00022741"/>
    </source>
</evidence>
<gene>
    <name evidence="20" type="ORF">D9Q98_009759</name>
</gene>
<feature type="transmembrane region" description="Helical" evidence="17">
    <location>
        <begin position="248"/>
        <end position="268"/>
    </location>
</feature>
<dbReference type="FunFam" id="2.70.150.10:FF:000042">
    <property type="entry name" value="Plasma membrane ATPase"/>
    <property type="match status" value="1"/>
</dbReference>
<dbReference type="InterPro" id="IPR018303">
    <property type="entry name" value="ATPase_P-typ_P_site"/>
</dbReference>
<dbReference type="PROSITE" id="PS00154">
    <property type="entry name" value="ATPASE_E1_E2"/>
    <property type="match status" value="1"/>
</dbReference>
<dbReference type="Pfam" id="PF00702">
    <property type="entry name" value="Hydrolase"/>
    <property type="match status" value="1"/>
</dbReference>
<comment type="function">
    <text evidence="1">The plasma membrane ATPase of plants and fungi is a hydrogen ion pump. The proton gradient it generates drives the active transport of nutrients by H(+)-symport. The resulting external acidification and/or internal alkinization may mediate growth responses.</text>
</comment>
<dbReference type="Gene3D" id="3.40.50.1000">
    <property type="entry name" value="HAD superfamily/HAD-like"/>
    <property type="match status" value="1"/>
</dbReference>
<keyword evidence="6" id="KW-0597">Phosphoprotein</keyword>
<evidence type="ECO:0000256" key="2">
    <source>
        <dbReference type="ARBA" id="ARBA00004651"/>
    </source>
</evidence>
<organism evidence="20 21">
    <name type="scientific">Chlorella vulgaris</name>
    <name type="common">Green alga</name>
    <dbReference type="NCBI Taxonomy" id="3077"/>
    <lineage>
        <taxon>Eukaryota</taxon>
        <taxon>Viridiplantae</taxon>
        <taxon>Chlorophyta</taxon>
        <taxon>core chlorophytes</taxon>
        <taxon>Trebouxiophyceae</taxon>
        <taxon>Chlorellales</taxon>
        <taxon>Chlorellaceae</taxon>
        <taxon>Chlorella clade</taxon>
        <taxon>Chlorella</taxon>
    </lineage>
</organism>
<accession>A0A9D4TEZ9</accession>
<proteinExistence type="inferred from homology"/>
<feature type="transmembrane region" description="Helical" evidence="17">
    <location>
        <begin position="695"/>
        <end position="722"/>
    </location>
</feature>
<evidence type="ECO:0000256" key="16">
    <source>
        <dbReference type="ARBA" id="ARBA00071631"/>
    </source>
</evidence>
<keyword evidence="7 17" id="KW-0812">Transmembrane</keyword>
<dbReference type="SFLD" id="SFLDG00002">
    <property type="entry name" value="C1.7:_P-type_atpase_like"/>
    <property type="match status" value="1"/>
</dbReference>
<evidence type="ECO:0000256" key="6">
    <source>
        <dbReference type="ARBA" id="ARBA00022553"/>
    </source>
</evidence>
<dbReference type="OrthoDB" id="116380at2759"/>
<dbReference type="Gene3D" id="2.70.150.10">
    <property type="entry name" value="Calcium-transporting ATPase, cytoplasmic transduction domain A"/>
    <property type="match status" value="1"/>
</dbReference>
<dbReference type="AlphaFoldDB" id="A0A9D4TEZ9"/>
<dbReference type="Pfam" id="PF00690">
    <property type="entry name" value="Cation_ATPase_N"/>
    <property type="match status" value="1"/>
</dbReference>
<feature type="transmembrane region" description="Helical" evidence="17">
    <location>
        <begin position="789"/>
        <end position="809"/>
    </location>
</feature>
<evidence type="ECO:0000256" key="12">
    <source>
        <dbReference type="ARBA" id="ARBA00022967"/>
    </source>
</evidence>
<feature type="transmembrane region" description="Helical" evidence="17">
    <location>
        <begin position="664"/>
        <end position="683"/>
    </location>
</feature>
<evidence type="ECO:0000256" key="15">
    <source>
        <dbReference type="ARBA" id="ARBA00048122"/>
    </source>
</evidence>
<evidence type="ECO:0000256" key="8">
    <source>
        <dbReference type="ARBA" id="ARBA00022723"/>
    </source>
</evidence>
<dbReference type="Pfam" id="PF00122">
    <property type="entry name" value="E1-E2_ATPase"/>
    <property type="match status" value="1"/>
</dbReference>
<evidence type="ECO:0000256" key="18">
    <source>
        <dbReference type="SAM" id="MobiDB-lite"/>
    </source>
</evidence>
<dbReference type="EC" id="7.1.2.1" evidence="4 17"/>
<keyword evidence="11 17" id="KW-0460">Magnesium</keyword>
<keyword evidence="10 17" id="KW-0067">ATP-binding</keyword>
<dbReference type="NCBIfam" id="TIGR01494">
    <property type="entry name" value="ATPase_P-type"/>
    <property type="match status" value="2"/>
</dbReference>
<dbReference type="InterPro" id="IPR023214">
    <property type="entry name" value="HAD_sf"/>
</dbReference>
<dbReference type="FunFam" id="3.40.50.1000:FF:000211">
    <property type="entry name" value="Plasma membrane ATPase"/>
    <property type="match status" value="1"/>
</dbReference>
<dbReference type="InterPro" id="IPR044492">
    <property type="entry name" value="P_typ_ATPase_HD_dom"/>
</dbReference>
<evidence type="ECO:0000256" key="13">
    <source>
        <dbReference type="ARBA" id="ARBA00022989"/>
    </source>
</evidence>
<dbReference type="PRINTS" id="PR00119">
    <property type="entry name" value="CATATPASE"/>
</dbReference>
<dbReference type="InterPro" id="IPR004014">
    <property type="entry name" value="ATPase_P-typ_cation-transptr_N"/>
</dbReference>
<keyword evidence="17" id="KW-0375">Hydrogen ion transport</keyword>
<comment type="catalytic activity">
    <reaction evidence="15 17">
        <text>ATP + H2O + H(+)(in) = ADP + phosphate + 2 H(+)(out)</text>
        <dbReference type="Rhea" id="RHEA:20852"/>
        <dbReference type="ChEBI" id="CHEBI:15377"/>
        <dbReference type="ChEBI" id="CHEBI:15378"/>
        <dbReference type="ChEBI" id="CHEBI:30616"/>
        <dbReference type="ChEBI" id="CHEBI:43474"/>
        <dbReference type="ChEBI" id="CHEBI:456216"/>
        <dbReference type="EC" id="7.1.2.1"/>
    </reaction>
</comment>
<dbReference type="SMART" id="SM00831">
    <property type="entry name" value="Cation_ATPase_N"/>
    <property type="match status" value="1"/>
</dbReference>
<feature type="transmembrane region" description="Helical" evidence="17">
    <location>
        <begin position="71"/>
        <end position="89"/>
    </location>
</feature>
<evidence type="ECO:0000256" key="1">
    <source>
        <dbReference type="ARBA" id="ARBA00003417"/>
    </source>
</evidence>
<feature type="transmembrane region" description="Helical" evidence="17">
    <location>
        <begin position="274"/>
        <end position="302"/>
    </location>
</feature>
<comment type="caution">
    <text evidence="20">The sequence shown here is derived from an EMBL/GenBank/DDBJ whole genome shotgun (WGS) entry which is preliminary data.</text>
</comment>
<keyword evidence="17" id="KW-0406">Ion transport</keyword>
<reference evidence="20" key="1">
    <citation type="journal article" date="2019" name="Plant J.">
        <title>Chlorella vulgaris genome assembly and annotation reveals the molecular basis for metabolic acclimation to high light conditions.</title>
        <authorList>
            <person name="Cecchin M."/>
            <person name="Marcolungo L."/>
            <person name="Rossato M."/>
            <person name="Girolomoni L."/>
            <person name="Cosentino E."/>
            <person name="Cuine S."/>
            <person name="Li-Beisson Y."/>
            <person name="Delledonne M."/>
            <person name="Ballottari M."/>
        </authorList>
    </citation>
    <scope>NUCLEOTIDE SEQUENCE</scope>
    <source>
        <strain evidence="20">211/11P</strain>
    </source>
</reference>
<dbReference type="InterPro" id="IPR001757">
    <property type="entry name" value="P_typ_ATPase"/>
</dbReference>
<dbReference type="InterPro" id="IPR023298">
    <property type="entry name" value="ATPase_P-typ_TM_dom_sf"/>
</dbReference>
<feature type="transmembrane region" description="Helical" evidence="17">
    <location>
        <begin position="824"/>
        <end position="843"/>
    </location>
</feature>
<keyword evidence="14 17" id="KW-0472">Membrane</keyword>